<dbReference type="Proteomes" id="UP001493153">
    <property type="component" value="Plasmid megaplasmid"/>
</dbReference>
<evidence type="ECO:0000256" key="3">
    <source>
        <dbReference type="SAM" id="MobiDB-lite"/>
    </source>
</evidence>
<proteinExistence type="predicted"/>
<evidence type="ECO:0000313" key="5">
    <source>
        <dbReference type="EMBL" id="WXK38142.1"/>
    </source>
</evidence>
<keyword evidence="2" id="KW-0238">DNA-binding</keyword>
<evidence type="ECO:0000256" key="1">
    <source>
        <dbReference type="ARBA" id="ARBA00022908"/>
    </source>
</evidence>
<dbReference type="EMBL" id="CP062175">
    <property type="protein sequence ID" value="WXK38142.1"/>
    <property type="molecule type" value="Genomic_DNA"/>
</dbReference>
<name>A0ABZ2PT50_9BURK</name>
<dbReference type="RefSeq" id="WP_338910266.1">
    <property type="nucleotide sequence ID" value="NZ_CP062175.1"/>
</dbReference>
<feature type="region of interest" description="Disordered" evidence="3">
    <location>
        <begin position="1"/>
        <end position="20"/>
    </location>
</feature>
<keyword evidence="1" id="KW-0229">DNA integration</keyword>
<gene>
    <name evidence="5" type="ORF">IHE29_02130</name>
</gene>
<organism evidence="5 6">
    <name type="scientific">Mycetohabitans rhizoxinica</name>
    <dbReference type="NCBI Taxonomy" id="412963"/>
    <lineage>
        <taxon>Bacteria</taxon>
        <taxon>Pseudomonadati</taxon>
        <taxon>Pseudomonadota</taxon>
        <taxon>Betaproteobacteria</taxon>
        <taxon>Burkholderiales</taxon>
        <taxon>Burkholderiaceae</taxon>
        <taxon>Mycetohabitans</taxon>
    </lineage>
</organism>
<dbReference type="InterPro" id="IPR044068">
    <property type="entry name" value="CB"/>
</dbReference>
<geneLocation type="plasmid" evidence="5 6">
    <name>megaplasmid</name>
</geneLocation>
<accession>A0ABZ2PT50</accession>
<reference evidence="5 6" key="1">
    <citation type="submission" date="2020-09" db="EMBL/GenBank/DDBJ databases">
        <title>Genome sequences of Mycetohabitans spp.</title>
        <authorList>
            <person name="Carter M.E."/>
            <person name="Carpenter S.C.D."/>
            <person name="Bogdanove A.J."/>
        </authorList>
    </citation>
    <scope>NUCLEOTIDE SEQUENCE [LARGE SCALE GENOMIC DNA]</scope>
    <source>
        <strain evidence="5 6">B12</strain>
        <plasmid evidence="5 6">megaplasmid</plasmid>
    </source>
</reference>
<evidence type="ECO:0000256" key="2">
    <source>
        <dbReference type="PROSITE-ProRule" id="PRU01248"/>
    </source>
</evidence>
<evidence type="ECO:0000313" key="6">
    <source>
        <dbReference type="Proteomes" id="UP001493153"/>
    </source>
</evidence>
<keyword evidence="5" id="KW-0614">Plasmid</keyword>
<dbReference type="PROSITE" id="PS51900">
    <property type="entry name" value="CB"/>
    <property type="match status" value="1"/>
</dbReference>
<protein>
    <recommendedName>
        <fullName evidence="4">Core-binding (CB) domain-containing protein</fullName>
    </recommendedName>
</protein>
<evidence type="ECO:0000259" key="4">
    <source>
        <dbReference type="PROSITE" id="PS51900"/>
    </source>
</evidence>
<keyword evidence="6" id="KW-1185">Reference proteome</keyword>
<sequence length="380" mass="42683">MASTPARRAELPSDGSPPGVATRMVLVGRVNATHSRSYPFRPNPQDAALLQNLSARLAAYCDSQDGGKSLQKKTIKDYERGLKGLSEWLMKQPEQSLTNVLARLEDGQLSDLDRQQLLIRYQANPVGGRNAQHDASSIDASIRWLQKLRAWECEQALERIILPGVEGPVPAAIDTRIKHEMIAFWLATQSSTRKDEEVLQQAPHLLKHDKNALRSLARWILETYNQENKLDCIAKNANPDTIDLITERYELSAGDWYKKFINGAIKSLRSGGKITTYRKLNAQIHADDKLAIDIIKQHSFNRKAISIFKHFAIWERGQPQSVGLAQIIANPAYQDHSERVVADFGNDENEELYCKIGIKNLISKVQGSDELKQALSKLLS</sequence>
<feature type="domain" description="Core-binding (CB)" evidence="4">
    <location>
        <begin position="51"/>
        <end position="146"/>
    </location>
</feature>